<reference evidence="2 3" key="1">
    <citation type="submission" date="2017-11" db="EMBL/GenBank/DDBJ databases">
        <title>Streptomyces carmine sp. nov., a novel actinomycete isolated from Sophora alopecuroides in Xinjiang, China.</title>
        <authorList>
            <person name="Wang Y."/>
            <person name="Luo X."/>
            <person name="Wan C."/>
            <person name="Zhang L."/>
        </authorList>
    </citation>
    <scope>NUCLEOTIDE SEQUENCE [LARGE SCALE GENOMIC DNA]</scope>
    <source>
        <strain evidence="2 3">TRM SA0054</strain>
    </source>
</reference>
<dbReference type="GO" id="GO:0017057">
    <property type="term" value="F:6-phosphogluconolactonase activity"/>
    <property type="evidence" value="ECO:0007669"/>
    <property type="project" value="TreeGrafter"/>
</dbReference>
<proteinExistence type="inferred from homology"/>
<evidence type="ECO:0000256" key="1">
    <source>
        <dbReference type="ARBA" id="ARBA00005564"/>
    </source>
</evidence>
<dbReference type="InterPro" id="IPR050282">
    <property type="entry name" value="Cycloisomerase_2"/>
</dbReference>
<sequence length="460" mass="47100">MLGALPPWPPGTLRQPAARHQELSAANRRLPGHAVCPLPRRTTVVIPYGVRTSALPGSRVEEKMTERHSHPTRRTALTLLGTAAAGAALAPYTTAAARPRPGGRLDGGLRVYLGAYTGTDTAHGIGVASGDAATGALTLETVVPTADPSFLALSPTGRVLYAVNETVEGRVSAFALAADGTVTEELGGAAAGGDHPCHLAVHPGGRHLFTANYTSGTVAVLPLDRDGVPGDPVQVLGYTGSGPDPERQEGPHAHMVLPDPTGDRLLTADLGTDTVHVHRFDPRTGELADGSRAPMPPGSGPRHLALSPSGRTVHVLGELDSTITSCAYDAGRAVLTPAATVPFLPEGADPAGTTAAEVLVSADGRFVYASNRGHDLVAVLAVDAADETVLRPVSHHPSGGSSPRHLAFDPTQTLLFAANQTTGTVAAFRRDPDSGGLTPAGEPLAFSQVVCVLPVAAGTP</sequence>
<dbReference type="InterPro" id="IPR015943">
    <property type="entry name" value="WD40/YVTN_repeat-like_dom_sf"/>
</dbReference>
<accession>A0A2M8LTQ9</accession>
<dbReference type="InterPro" id="IPR011048">
    <property type="entry name" value="Haem_d1_sf"/>
</dbReference>
<dbReference type="EMBL" id="PGGW01000066">
    <property type="protein sequence ID" value="PJE95348.1"/>
    <property type="molecule type" value="Genomic_DNA"/>
</dbReference>
<dbReference type="SUPFAM" id="SSF51004">
    <property type="entry name" value="C-terminal (heme d1) domain of cytochrome cd1-nitrite reductase"/>
    <property type="match status" value="1"/>
</dbReference>
<evidence type="ECO:0000313" key="2">
    <source>
        <dbReference type="EMBL" id="PJE95348.1"/>
    </source>
</evidence>
<dbReference type="AlphaFoldDB" id="A0A2M8LTQ9"/>
<dbReference type="GO" id="GO:0005829">
    <property type="term" value="C:cytosol"/>
    <property type="evidence" value="ECO:0007669"/>
    <property type="project" value="TreeGrafter"/>
</dbReference>
<comment type="caution">
    <text evidence="2">The sequence shown here is derived from an EMBL/GenBank/DDBJ whole genome shotgun (WGS) entry which is preliminary data.</text>
</comment>
<dbReference type="InterPro" id="IPR019405">
    <property type="entry name" value="Lactonase_7-beta_prop"/>
</dbReference>
<protein>
    <submittedName>
        <fullName evidence="2">6-phosphogluconolactonase</fullName>
    </submittedName>
</protein>
<name>A0A2M8LTQ9_9ACTN</name>
<keyword evidence="3" id="KW-1185">Reference proteome</keyword>
<organism evidence="2 3">
    <name type="scientific">Streptomyces carminius</name>
    <dbReference type="NCBI Taxonomy" id="2665496"/>
    <lineage>
        <taxon>Bacteria</taxon>
        <taxon>Bacillati</taxon>
        <taxon>Actinomycetota</taxon>
        <taxon>Actinomycetes</taxon>
        <taxon>Kitasatosporales</taxon>
        <taxon>Streptomycetaceae</taxon>
        <taxon>Streptomyces</taxon>
    </lineage>
</organism>
<dbReference type="Proteomes" id="UP000230407">
    <property type="component" value="Unassembled WGS sequence"/>
</dbReference>
<dbReference type="Gene3D" id="2.130.10.10">
    <property type="entry name" value="YVTN repeat-like/Quinoprotein amine dehydrogenase"/>
    <property type="match status" value="1"/>
</dbReference>
<gene>
    <name evidence="2" type="ORF">CUT44_23985</name>
</gene>
<dbReference type="PANTHER" id="PTHR30344">
    <property type="entry name" value="6-PHOSPHOGLUCONOLACTONASE-RELATED"/>
    <property type="match status" value="1"/>
</dbReference>
<evidence type="ECO:0000313" key="3">
    <source>
        <dbReference type="Proteomes" id="UP000230407"/>
    </source>
</evidence>
<comment type="similarity">
    <text evidence="1">Belongs to the cycloisomerase 2 family.</text>
</comment>
<dbReference type="PANTHER" id="PTHR30344:SF1">
    <property type="entry name" value="6-PHOSPHOGLUCONOLACTONASE"/>
    <property type="match status" value="1"/>
</dbReference>
<dbReference type="Pfam" id="PF10282">
    <property type="entry name" value="Lactonase"/>
    <property type="match status" value="1"/>
</dbReference>